<dbReference type="EMBL" id="JARACI010000358">
    <property type="protein sequence ID" value="MDD9205228.1"/>
    <property type="molecule type" value="Genomic_DNA"/>
</dbReference>
<evidence type="ECO:0000256" key="4">
    <source>
        <dbReference type="ARBA" id="ARBA00022984"/>
    </source>
</evidence>
<dbReference type="SUPFAM" id="SSF55729">
    <property type="entry name" value="Acyl-CoA N-acyltransferases (Nat)"/>
    <property type="match status" value="1"/>
</dbReference>
<dbReference type="PROSITE" id="PS51191">
    <property type="entry name" value="FEMABX"/>
    <property type="match status" value="1"/>
</dbReference>
<keyword evidence="6" id="KW-0961">Cell wall biogenesis/degradation</keyword>
<keyword evidence="2" id="KW-0808">Transferase</keyword>
<dbReference type="PANTHER" id="PTHR36174:SF1">
    <property type="entry name" value="LIPID II:GLYCINE GLYCYLTRANSFERASE"/>
    <property type="match status" value="1"/>
</dbReference>
<protein>
    <submittedName>
        <fullName evidence="8">Peptidoglycan bridge formation glycyltransferase FemA/FemB family protein</fullName>
    </submittedName>
</protein>
<comment type="caution">
    <text evidence="8">The sequence shown here is derived from an EMBL/GenBank/DDBJ whole genome shotgun (WGS) entry which is preliminary data.</text>
</comment>
<dbReference type="Proteomes" id="UP001165561">
    <property type="component" value="Unassembled WGS sequence"/>
</dbReference>
<evidence type="ECO:0000313" key="8">
    <source>
        <dbReference type="EMBL" id="MDD9205228.1"/>
    </source>
</evidence>
<dbReference type="InterPro" id="IPR016181">
    <property type="entry name" value="Acyl_CoA_acyltransferase"/>
</dbReference>
<organism evidence="8 9">
    <name type="scientific">Georgenia halotolerans</name>
    <dbReference type="NCBI Taxonomy" id="3028317"/>
    <lineage>
        <taxon>Bacteria</taxon>
        <taxon>Bacillati</taxon>
        <taxon>Actinomycetota</taxon>
        <taxon>Actinomycetes</taxon>
        <taxon>Micrococcales</taxon>
        <taxon>Bogoriellaceae</taxon>
        <taxon>Georgenia</taxon>
    </lineage>
</organism>
<sequence length="219" mass="24430">QSVPYDRTVLVDLTQDEDQLLAGMKKRGRRDVRKALRDESLTVAEETGLDRAAFGELYAVLVETGERDQFGIAPEALYWAMLEALGPDHARLFVTRREGRPLAWGLVVTNDGRAAYYYGASNAEGRRALAADLLVWEMMRRLAAEGAHTFDFMGVDSERAPALAGVRDFKTKFNPEITEVDGAWDVPVRPVLYQALVRALAAKRRTVAAGGAVWHRVRR</sequence>
<evidence type="ECO:0000256" key="5">
    <source>
        <dbReference type="ARBA" id="ARBA00023315"/>
    </source>
</evidence>
<dbReference type="InterPro" id="IPR050644">
    <property type="entry name" value="PG_Glycine_Bridge_Synth"/>
</dbReference>
<keyword evidence="4" id="KW-0573">Peptidoglycan synthesis</keyword>
<dbReference type="Gene3D" id="3.40.630.30">
    <property type="match status" value="1"/>
</dbReference>
<keyword evidence="9" id="KW-1185">Reference proteome</keyword>
<evidence type="ECO:0000256" key="2">
    <source>
        <dbReference type="ARBA" id="ARBA00022679"/>
    </source>
</evidence>
<name>A0ABT5TU62_9MICO</name>
<accession>A0ABT5TU62</accession>
<dbReference type="Pfam" id="PF13480">
    <property type="entry name" value="Acetyltransf_6"/>
    <property type="match status" value="1"/>
</dbReference>
<evidence type="ECO:0000259" key="7">
    <source>
        <dbReference type="Pfam" id="PF13480"/>
    </source>
</evidence>
<reference evidence="8" key="1">
    <citation type="submission" date="2023-02" db="EMBL/GenBank/DDBJ databases">
        <title>Georgenia sp.10Sc9-8, isolated from a soil sample collected from the Taklamakan desert.</title>
        <authorList>
            <person name="Liu S."/>
        </authorList>
    </citation>
    <scope>NUCLEOTIDE SEQUENCE</scope>
    <source>
        <strain evidence="8">10Sc9-8</strain>
    </source>
</reference>
<proteinExistence type="inferred from homology"/>
<keyword evidence="3" id="KW-0133">Cell shape</keyword>
<feature type="domain" description="BioF2-like acetyltransferase" evidence="7">
    <location>
        <begin position="25"/>
        <end position="157"/>
    </location>
</feature>
<dbReference type="InterPro" id="IPR003447">
    <property type="entry name" value="FEMABX"/>
</dbReference>
<keyword evidence="5" id="KW-0012">Acyltransferase</keyword>
<evidence type="ECO:0000256" key="6">
    <source>
        <dbReference type="ARBA" id="ARBA00023316"/>
    </source>
</evidence>
<dbReference type="InterPro" id="IPR038740">
    <property type="entry name" value="BioF2-like_GNAT_dom"/>
</dbReference>
<evidence type="ECO:0000256" key="3">
    <source>
        <dbReference type="ARBA" id="ARBA00022960"/>
    </source>
</evidence>
<evidence type="ECO:0000313" key="9">
    <source>
        <dbReference type="Proteomes" id="UP001165561"/>
    </source>
</evidence>
<gene>
    <name evidence="8" type="ORF">PU560_01960</name>
</gene>
<dbReference type="PANTHER" id="PTHR36174">
    <property type="entry name" value="LIPID II:GLYCINE GLYCYLTRANSFERASE"/>
    <property type="match status" value="1"/>
</dbReference>
<feature type="non-terminal residue" evidence="8">
    <location>
        <position position="1"/>
    </location>
</feature>
<comment type="similarity">
    <text evidence="1">Belongs to the FemABX family.</text>
</comment>
<evidence type="ECO:0000256" key="1">
    <source>
        <dbReference type="ARBA" id="ARBA00009943"/>
    </source>
</evidence>